<name>A0A2U8VQ46_9HYPH</name>
<proteinExistence type="predicted"/>
<dbReference type="EMBL" id="CP029551">
    <property type="protein sequence ID" value="AWN35763.1"/>
    <property type="molecule type" value="Genomic_DNA"/>
</dbReference>
<dbReference type="KEGG" id="meti:DK427_08400"/>
<organism evidence="1 2">
    <name type="scientific">Methylobacterium radiodurans</name>
    <dbReference type="NCBI Taxonomy" id="2202828"/>
    <lineage>
        <taxon>Bacteria</taxon>
        <taxon>Pseudomonadati</taxon>
        <taxon>Pseudomonadota</taxon>
        <taxon>Alphaproteobacteria</taxon>
        <taxon>Hyphomicrobiales</taxon>
        <taxon>Methylobacteriaceae</taxon>
        <taxon>Methylobacterium</taxon>
    </lineage>
</organism>
<accession>A0A2U8VQ46</accession>
<dbReference type="Proteomes" id="UP000246058">
    <property type="component" value="Chromosome"/>
</dbReference>
<evidence type="ECO:0000313" key="1">
    <source>
        <dbReference type="EMBL" id="AWN35763.1"/>
    </source>
</evidence>
<reference evidence="1 2" key="1">
    <citation type="submission" date="2018-05" db="EMBL/GenBank/DDBJ databases">
        <title>Complete Genome Sequence of Methylobacterium sp. 17Sr1-43.</title>
        <authorList>
            <person name="Srinivasan S."/>
        </authorList>
    </citation>
    <scope>NUCLEOTIDE SEQUENCE [LARGE SCALE GENOMIC DNA]</scope>
    <source>
        <strain evidence="1 2">17Sr1-43</strain>
    </source>
</reference>
<dbReference type="AlphaFoldDB" id="A0A2U8VQ46"/>
<protein>
    <submittedName>
        <fullName evidence="1">Uncharacterized protein</fullName>
    </submittedName>
</protein>
<sequence length="64" mass="7158">MGEVVQLRPDPDQALTEAWNALTRAYDLAVRRPTIRNMVGVARAWDAYSALIGFDAIADAERRL</sequence>
<dbReference type="RefSeq" id="WP_109950878.1">
    <property type="nucleotide sequence ID" value="NZ_CP029551.1"/>
</dbReference>
<gene>
    <name evidence="1" type="ORF">DK427_08400</name>
</gene>
<keyword evidence="2" id="KW-1185">Reference proteome</keyword>
<evidence type="ECO:0000313" key="2">
    <source>
        <dbReference type="Proteomes" id="UP000246058"/>
    </source>
</evidence>